<evidence type="ECO:0000256" key="10">
    <source>
        <dbReference type="ARBA" id="ARBA00023239"/>
    </source>
</evidence>
<keyword evidence="14" id="KW-1185">Reference proteome</keyword>
<dbReference type="InterPro" id="IPR051318">
    <property type="entry name" value="Fe-S_L-Ser"/>
</dbReference>
<protein>
    <recommendedName>
        <fullName evidence="4">L-serine ammonia-lyase</fullName>
        <ecNumber evidence="4">4.3.1.17</ecNumber>
    </recommendedName>
</protein>
<dbReference type="GO" id="GO:0051539">
    <property type="term" value="F:4 iron, 4 sulfur cluster binding"/>
    <property type="evidence" value="ECO:0007669"/>
    <property type="project" value="UniProtKB-KW"/>
</dbReference>
<comment type="similarity">
    <text evidence="3">Belongs to the iron-sulfur dependent L-serine dehydratase family.</text>
</comment>
<comment type="catalytic activity">
    <reaction evidence="11">
        <text>L-serine = pyruvate + NH4(+)</text>
        <dbReference type="Rhea" id="RHEA:19169"/>
        <dbReference type="ChEBI" id="CHEBI:15361"/>
        <dbReference type="ChEBI" id="CHEBI:28938"/>
        <dbReference type="ChEBI" id="CHEBI:33384"/>
        <dbReference type="EC" id="4.3.1.17"/>
    </reaction>
</comment>
<keyword evidence="10" id="KW-0456">Lyase</keyword>
<dbReference type="EMBL" id="CP035807">
    <property type="protein sequence ID" value="QEN04962.1"/>
    <property type="molecule type" value="Genomic_DNA"/>
</dbReference>
<gene>
    <name evidence="13" type="ORF">EW093_09660</name>
</gene>
<comment type="pathway">
    <text evidence="2">Carbohydrate biosynthesis; gluconeogenesis.</text>
</comment>
<keyword evidence="8" id="KW-0408">Iron</keyword>
<dbReference type="GO" id="GO:0046872">
    <property type="term" value="F:metal ion binding"/>
    <property type="evidence" value="ECO:0007669"/>
    <property type="project" value="UniProtKB-KW"/>
</dbReference>
<evidence type="ECO:0000256" key="3">
    <source>
        <dbReference type="ARBA" id="ARBA00008636"/>
    </source>
</evidence>
<evidence type="ECO:0000256" key="8">
    <source>
        <dbReference type="ARBA" id="ARBA00023004"/>
    </source>
</evidence>
<reference evidence="13 14" key="1">
    <citation type="submission" date="2019-02" db="EMBL/GenBank/DDBJ databases">
        <authorList>
            <person name="Fomenkov A."/>
            <person name="Dubinina G."/>
            <person name="Grabovich M."/>
            <person name="Vincze T."/>
            <person name="Roberts R.J."/>
        </authorList>
    </citation>
    <scope>NUCLEOTIDE SEQUENCE [LARGE SCALE GENOMIC DNA]</scope>
    <source>
        <strain evidence="13 14">P</strain>
    </source>
</reference>
<dbReference type="GO" id="GO:0006094">
    <property type="term" value="P:gluconeogenesis"/>
    <property type="evidence" value="ECO:0007669"/>
    <property type="project" value="UniProtKB-KW"/>
</dbReference>
<dbReference type="Pfam" id="PF03313">
    <property type="entry name" value="SDH_alpha"/>
    <property type="match status" value="1"/>
</dbReference>
<dbReference type="GO" id="GO:0003941">
    <property type="term" value="F:L-serine ammonia-lyase activity"/>
    <property type="evidence" value="ECO:0007669"/>
    <property type="project" value="UniProtKB-EC"/>
</dbReference>
<comment type="cofactor">
    <cofactor evidence="1">
        <name>[4Fe-4S] cluster</name>
        <dbReference type="ChEBI" id="CHEBI:49883"/>
    </cofactor>
</comment>
<dbReference type="OrthoDB" id="9805537at2"/>
<evidence type="ECO:0000256" key="11">
    <source>
        <dbReference type="ARBA" id="ARBA00049406"/>
    </source>
</evidence>
<organism evidence="13 14">
    <name type="scientific">Thiospirochaeta perfilievii</name>
    <dbReference type="NCBI Taxonomy" id="252967"/>
    <lineage>
        <taxon>Bacteria</taxon>
        <taxon>Pseudomonadati</taxon>
        <taxon>Spirochaetota</taxon>
        <taxon>Spirochaetia</taxon>
        <taxon>Spirochaetales</taxon>
        <taxon>Spirochaetaceae</taxon>
        <taxon>Thiospirochaeta</taxon>
    </lineage>
</organism>
<evidence type="ECO:0000256" key="5">
    <source>
        <dbReference type="ARBA" id="ARBA00022432"/>
    </source>
</evidence>
<dbReference type="InterPro" id="IPR005130">
    <property type="entry name" value="Ser_deHydtase-like_asu"/>
</dbReference>
<evidence type="ECO:0000256" key="4">
    <source>
        <dbReference type="ARBA" id="ARBA00012093"/>
    </source>
</evidence>
<evidence type="ECO:0000313" key="14">
    <source>
        <dbReference type="Proteomes" id="UP000323824"/>
    </source>
</evidence>
<evidence type="ECO:0000313" key="13">
    <source>
        <dbReference type="EMBL" id="QEN04962.1"/>
    </source>
</evidence>
<sequence>MISIKNLFREGPGPSSQFSMHPYRVAKEFKDDCHDATTIKVTLYGQLITNSDSCFTAQALKSAISPFVARIEIDQESELPNSVIAAKFEAFGKKKTLIKEKLYYFNKLGEESELDDESIEKVTTDEMLQWTYNNGRSIWEYALLTDSSNLEEFISIKWNRMKKIVEKGLEIEGGLPGFEQQNRRASLFMSRSYKNRDFIQQISKTISYTLAVIEENASGKNIVAAPTAKSSGIIPGVLYSLMDVYKISEVRVVRGLITAGMIGKLLYKEILYGNLFSDISIATAMASGAATQIMGGTPNQVIAAASISLSNLDQDKEIETHSHLNYIELNALAASRALSNATWALLSDKNISKEIDYFYKITMEDNYLLI</sequence>
<dbReference type="KEGG" id="sper:EW093_09660"/>
<dbReference type="EC" id="4.3.1.17" evidence="4"/>
<evidence type="ECO:0000256" key="6">
    <source>
        <dbReference type="ARBA" id="ARBA00022485"/>
    </source>
</evidence>
<keyword evidence="6" id="KW-0004">4Fe-4S</keyword>
<keyword evidence="5" id="KW-0312">Gluconeogenesis</keyword>
<dbReference type="RefSeq" id="WP_149568203.1">
    <property type="nucleotide sequence ID" value="NZ_CP035807.1"/>
</dbReference>
<evidence type="ECO:0000256" key="7">
    <source>
        <dbReference type="ARBA" id="ARBA00022723"/>
    </source>
</evidence>
<evidence type="ECO:0000259" key="12">
    <source>
        <dbReference type="Pfam" id="PF03313"/>
    </source>
</evidence>
<dbReference type="PANTHER" id="PTHR30182">
    <property type="entry name" value="L-SERINE DEHYDRATASE"/>
    <property type="match status" value="1"/>
</dbReference>
<evidence type="ECO:0000256" key="1">
    <source>
        <dbReference type="ARBA" id="ARBA00001966"/>
    </source>
</evidence>
<keyword evidence="9" id="KW-0411">Iron-sulfur</keyword>
<keyword evidence="7" id="KW-0479">Metal-binding</keyword>
<proteinExistence type="inferred from homology"/>
<dbReference type="Proteomes" id="UP000323824">
    <property type="component" value="Chromosome"/>
</dbReference>
<dbReference type="PANTHER" id="PTHR30182:SF1">
    <property type="entry name" value="L-SERINE DEHYDRATASE 1"/>
    <property type="match status" value="1"/>
</dbReference>
<evidence type="ECO:0000256" key="9">
    <source>
        <dbReference type="ARBA" id="ARBA00023014"/>
    </source>
</evidence>
<accession>A0A5C1QFI4</accession>
<dbReference type="AlphaFoldDB" id="A0A5C1QFI4"/>
<reference evidence="13 14" key="2">
    <citation type="submission" date="2019-09" db="EMBL/GenBank/DDBJ databases">
        <title>Complete Genome Sequence and Methylome Analysis of free living Spirochaetas.</title>
        <authorList>
            <person name="Leshcheva N."/>
            <person name="Mikheeva N."/>
        </authorList>
    </citation>
    <scope>NUCLEOTIDE SEQUENCE [LARGE SCALE GENOMIC DNA]</scope>
    <source>
        <strain evidence="13 14">P</strain>
    </source>
</reference>
<name>A0A5C1QFI4_9SPIO</name>
<feature type="domain" description="Serine dehydratase-like alpha subunit" evidence="12">
    <location>
        <begin position="147"/>
        <end position="312"/>
    </location>
</feature>
<evidence type="ECO:0000256" key="2">
    <source>
        <dbReference type="ARBA" id="ARBA00004742"/>
    </source>
</evidence>